<dbReference type="KEGG" id="mbw:MSBRW_2871"/>
<gene>
    <name evidence="2" type="ORF">MSBRW_2871</name>
</gene>
<dbReference type="PATRIC" id="fig|1434109.4.peg.3741"/>
<evidence type="ECO:0000313" key="3">
    <source>
        <dbReference type="Proteomes" id="UP000033038"/>
    </source>
</evidence>
<protein>
    <recommendedName>
        <fullName evidence="4">PGF-pre-PGF domain-containing protein</fullName>
    </recommendedName>
</protein>
<accession>A0A0E3QPJ9</accession>
<keyword evidence="1" id="KW-0812">Transmembrane</keyword>
<dbReference type="EMBL" id="CP009526">
    <property type="protein sequence ID" value="AKB52124.1"/>
    <property type="molecule type" value="Genomic_DNA"/>
</dbReference>
<dbReference type="AlphaFoldDB" id="A0A0E3QPJ9"/>
<dbReference type="HOGENOM" id="CLU_111883_0_0_2"/>
<keyword evidence="1" id="KW-1133">Transmembrane helix</keyword>
<dbReference type="InterPro" id="IPR026453">
    <property type="entry name" value="PGF_pre_PGF"/>
</dbReference>
<reference evidence="2 3" key="1">
    <citation type="submission" date="2014-07" db="EMBL/GenBank/DDBJ databases">
        <title>Methanogenic archaea and the global carbon cycle.</title>
        <authorList>
            <person name="Henriksen J.R."/>
            <person name="Luke J."/>
            <person name="Reinhart S."/>
            <person name="Benedict M.N."/>
            <person name="Youngblut N.D."/>
            <person name="Metcalf M.E."/>
            <person name="Whitaker R.J."/>
            <person name="Metcalf W.W."/>
        </authorList>
    </citation>
    <scope>NUCLEOTIDE SEQUENCE [LARGE SCALE GENOMIC DNA]</scope>
    <source>
        <strain evidence="2 3">Wiesmoor</strain>
    </source>
</reference>
<evidence type="ECO:0000313" key="2">
    <source>
        <dbReference type="EMBL" id="AKB52124.1"/>
    </source>
</evidence>
<dbReference type="NCBIfam" id="TIGR04213">
    <property type="entry name" value="PGF_pre_PGF"/>
    <property type="match status" value="1"/>
</dbReference>
<feature type="transmembrane region" description="Helical" evidence="1">
    <location>
        <begin position="208"/>
        <end position="226"/>
    </location>
</feature>
<sequence>MNLVSSEPATNIAAQELSIMSIVSGYPVQFDFTKNATCIVNIEFDPKKTFRKTTTVVEELKNRSTLVQTSPEGTVYKYVNIWVGDRGAGLPTSINSGFVEFKVEKAWIKDNNISETQVVLQRYDSNWQPLYTEKVGEDDNYIYFKSETPGYSFFAITEYTGQNLMNINGAEKIQETLRNLGNEGKAALYGNAGNNSSRIKNPMGTARILMAISLPLFMLLVGYGIFKKKI</sequence>
<proteinExistence type="predicted"/>
<keyword evidence="1" id="KW-0472">Membrane</keyword>
<organism evidence="2 3">
    <name type="scientific">Methanosarcina barkeri str. Wiesmoor</name>
    <dbReference type="NCBI Taxonomy" id="1434109"/>
    <lineage>
        <taxon>Archaea</taxon>
        <taxon>Methanobacteriati</taxon>
        <taxon>Methanobacteriota</taxon>
        <taxon>Stenosarchaea group</taxon>
        <taxon>Methanomicrobia</taxon>
        <taxon>Methanosarcinales</taxon>
        <taxon>Methanosarcinaceae</taxon>
        <taxon>Methanosarcina</taxon>
    </lineage>
</organism>
<dbReference type="Proteomes" id="UP000033038">
    <property type="component" value="Chromosome"/>
</dbReference>
<evidence type="ECO:0000256" key="1">
    <source>
        <dbReference type="SAM" id="Phobius"/>
    </source>
</evidence>
<evidence type="ECO:0008006" key="4">
    <source>
        <dbReference type="Google" id="ProtNLM"/>
    </source>
</evidence>
<name>A0A0E3QPJ9_METBA</name>